<dbReference type="InterPro" id="IPR027124">
    <property type="entry name" value="Swc5/CFDP1/2"/>
</dbReference>
<reference evidence="1" key="1">
    <citation type="journal article" date="2013" name="Genome Biol.">
        <title>Reference genomes and transcriptomes of Nicotiana sylvestris and Nicotiana tomentosiformis.</title>
        <authorList>
            <person name="Sierro N."/>
            <person name="Battey J.N."/>
            <person name="Ouadi S."/>
            <person name="Bovet L."/>
            <person name="Goepfert S."/>
            <person name="Bakaher N."/>
            <person name="Peitsch M.C."/>
            <person name="Ivanov N.V."/>
        </authorList>
    </citation>
    <scope>NUCLEOTIDE SEQUENCE [LARGE SCALE GENOMIC DNA]</scope>
</reference>
<evidence type="ECO:0000313" key="1">
    <source>
        <dbReference type="Proteomes" id="UP000189701"/>
    </source>
</evidence>
<proteinExistence type="predicted"/>
<protein>
    <submittedName>
        <fullName evidence="2">Uncharacterized protein LOC104217272</fullName>
    </submittedName>
</protein>
<accession>A0A1U7VHD8</accession>
<organism evidence="1 2">
    <name type="scientific">Nicotiana sylvestris</name>
    <name type="common">Wood tobacco</name>
    <name type="synonym">South American tobacco</name>
    <dbReference type="NCBI Taxonomy" id="4096"/>
    <lineage>
        <taxon>Eukaryota</taxon>
        <taxon>Viridiplantae</taxon>
        <taxon>Streptophyta</taxon>
        <taxon>Embryophyta</taxon>
        <taxon>Tracheophyta</taxon>
        <taxon>Spermatophyta</taxon>
        <taxon>Magnoliopsida</taxon>
        <taxon>eudicotyledons</taxon>
        <taxon>Gunneridae</taxon>
        <taxon>Pentapetalae</taxon>
        <taxon>asterids</taxon>
        <taxon>lamiids</taxon>
        <taxon>Solanales</taxon>
        <taxon>Solanaceae</taxon>
        <taxon>Nicotianoideae</taxon>
        <taxon>Nicotianeae</taxon>
        <taxon>Nicotiana</taxon>
    </lineage>
</organism>
<dbReference type="PANTHER" id="PTHR23227">
    <property type="entry name" value="BUCENTAUR RELATED"/>
    <property type="match status" value="1"/>
</dbReference>
<keyword evidence="1" id="KW-1185">Reference proteome</keyword>
<evidence type="ECO:0000313" key="2">
    <source>
        <dbReference type="RefSeq" id="XP_009765768.1"/>
    </source>
</evidence>
<gene>
    <name evidence="2" type="primary">LOC104217272</name>
</gene>
<dbReference type="Proteomes" id="UP000189701">
    <property type="component" value="Unplaced"/>
</dbReference>
<name>A0A1U7VHD8_NICSY</name>
<dbReference type="InterPro" id="IPR036691">
    <property type="entry name" value="Endo/exonu/phosph_ase_sf"/>
</dbReference>
<sequence length="168" mass="19082">MFNKSIIILVDRDLRELGAYVKKVNDRLMVIKLVVGGLTLSVISAYRPQAGLDEELKKHFWEDLDAAVRGIPHNEKLFIGRNFNGHIGEMSRGYDDVHGRFSFRNEGGTSLLDFAKAFYLVAANLCFQKREDHLVTFQNIVAKTQIDYLLCKKSDNVLCTDCEVIPSE</sequence>
<dbReference type="SUPFAM" id="SSF56219">
    <property type="entry name" value="DNase I-like"/>
    <property type="match status" value="1"/>
</dbReference>
<dbReference type="OrthoDB" id="1902296at2759"/>
<dbReference type="KEGG" id="nsy:104217272"/>
<dbReference type="AlphaFoldDB" id="A0A1U7VHD8"/>
<reference evidence="2" key="2">
    <citation type="submission" date="2025-08" db="UniProtKB">
        <authorList>
            <consortium name="RefSeq"/>
        </authorList>
    </citation>
    <scope>IDENTIFICATION</scope>
    <source>
        <tissue evidence="2">Leaf</tissue>
    </source>
</reference>
<dbReference type="PANTHER" id="PTHR23227:SF67">
    <property type="entry name" value="CRANIOFACIAL DEVELOPMENT PROTEIN 2-LIKE"/>
    <property type="match status" value="1"/>
</dbReference>
<dbReference type="Gene3D" id="3.60.10.10">
    <property type="entry name" value="Endonuclease/exonuclease/phosphatase"/>
    <property type="match status" value="1"/>
</dbReference>
<dbReference type="RefSeq" id="XP_009765768.1">
    <property type="nucleotide sequence ID" value="XM_009767466.1"/>
</dbReference>
<dbReference type="GeneID" id="104217272"/>